<organism evidence="1 2">
    <name type="scientific">Artemisia annua</name>
    <name type="common">Sweet wormwood</name>
    <dbReference type="NCBI Taxonomy" id="35608"/>
    <lineage>
        <taxon>Eukaryota</taxon>
        <taxon>Viridiplantae</taxon>
        <taxon>Streptophyta</taxon>
        <taxon>Embryophyta</taxon>
        <taxon>Tracheophyta</taxon>
        <taxon>Spermatophyta</taxon>
        <taxon>Magnoliopsida</taxon>
        <taxon>eudicotyledons</taxon>
        <taxon>Gunneridae</taxon>
        <taxon>Pentapetalae</taxon>
        <taxon>asterids</taxon>
        <taxon>campanulids</taxon>
        <taxon>Asterales</taxon>
        <taxon>Asteraceae</taxon>
        <taxon>Asteroideae</taxon>
        <taxon>Anthemideae</taxon>
        <taxon>Artemisiinae</taxon>
        <taxon>Artemisia</taxon>
    </lineage>
</organism>
<reference evidence="1 2" key="1">
    <citation type="journal article" date="2018" name="Mol. Plant">
        <title>The genome of Artemisia annua provides insight into the evolution of Asteraceae family and artemisinin biosynthesis.</title>
        <authorList>
            <person name="Shen Q."/>
            <person name="Zhang L."/>
            <person name="Liao Z."/>
            <person name="Wang S."/>
            <person name="Yan T."/>
            <person name="Shi P."/>
            <person name="Liu M."/>
            <person name="Fu X."/>
            <person name="Pan Q."/>
            <person name="Wang Y."/>
            <person name="Lv Z."/>
            <person name="Lu X."/>
            <person name="Zhang F."/>
            <person name="Jiang W."/>
            <person name="Ma Y."/>
            <person name="Chen M."/>
            <person name="Hao X."/>
            <person name="Li L."/>
            <person name="Tang Y."/>
            <person name="Lv G."/>
            <person name="Zhou Y."/>
            <person name="Sun X."/>
            <person name="Brodelius P.E."/>
            <person name="Rose J.K.C."/>
            <person name="Tang K."/>
        </authorList>
    </citation>
    <scope>NUCLEOTIDE SEQUENCE [LARGE SCALE GENOMIC DNA]</scope>
    <source>
        <strain evidence="2">cv. Huhao1</strain>
        <tissue evidence="1">Leaf</tissue>
    </source>
</reference>
<proteinExistence type="predicted"/>
<keyword evidence="2" id="KW-1185">Reference proteome</keyword>
<sequence length="167" mass="20234">MITLKVKIKTHGVHVIGDGRSTSLCYDKWNEEGIVSDVITKRTVYEERFDYDIVVAEMTENNNWKWPSEWYFKFHALQKFKVLILNNNKKDKVVWLTNDIFKTGTKQVWMDLSNYNYIWHERNYKQFKNEERTEEILIRVITDNVKFKIMTLKVRKYKVVDKVAKSW</sequence>
<gene>
    <name evidence="1" type="ORF">CTI12_AA241470</name>
</gene>
<evidence type="ECO:0000313" key="1">
    <source>
        <dbReference type="EMBL" id="PWA75439.1"/>
    </source>
</evidence>
<name>A0A2U1NPL2_ARTAN</name>
<dbReference type="EMBL" id="PKPP01002411">
    <property type="protein sequence ID" value="PWA75439.1"/>
    <property type="molecule type" value="Genomic_DNA"/>
</dbReference>
<keyword evidence="1" id="KW-0808">Transferase</keyword>
<dbReference type="GO" id="GO:0003964">
    <property type="term" value="F:RNA-directed DNA polymerase activity"/>
    <property type="evidence" value="ECO:0007669"/>
    <property type="project" value="UniProtKB-KW"/>
</dbReference>
<keyword evidence="1" id="KW-0548">Nucleotidyltransferase</keyword>
<accession>A0A2U1NPL2</accession>
<keyword evidence="1" id="KW-0695">RNA-directed DNA polymerase</keyword>
<evidence type="ECO:0000313" key="2">
    <source>
        <dbReference type="Proteomes" id="UP000245207"/>
    </source>
</evidence>
<dbReference type="AlphaFoldDB" id="A0A2U1NPL2"/>
<dbReference type="Proteomes" id="UP000245207">
    <property type="component" value="Unassembled WGS sequence"/>
</dbReference>
<protein>
    <submittedName>
        <fullName evidence="1">RNA-directed DNA polymerase, eukaryota, Reverse transcriptase zinc-binding domain protein</fullName>
    </submittedName>
</protein>
<dbReference type="OrthoDB" id="1748554at2759"/>
<comment type="caution">
    <text evidence="1">The sequence shown here is derived from an EMBL/GenBank/DDBJ whole genome shotgun (WGS) entry which is preliminary data.</text>
</comment>